<evidence type="ECO:0000313" key="1">
    <source>
        <dbReference type="EMBL" id="CAG8495417.1"/>
    </source>
</evidence>
<sequence length="150" mass="17478">MPNCLKYEERDKYIKYYMLPNKSNQSDDTHSKGLEICQITTLDQNKADCLIIMRMSLRISGVKTLIKDFARAVHGRKGYVILVNTTDIVTKEWNEFIDYQIEGTCNEWVNLVDIELLEIKKITSKNKLKNKSNLDNTSDKKQVGKKRKTE</sequence>
<dbReference type="EMBL" id="CAJVPU010002122">
    <property type="protein sequence ID" value="CAG8495417.1"/>
    <property type="molecule type" value="Genomic_DNA"/>
</dbReference>
<organism evidence="1 2">
    <name type="scientific">Dentiscutata heterogama</name>
    <dbReference type="NCBI Taxonomy" id="1316150"/>
    <lineage>
        <taxon>Eukaryota</taxon>
        <taxon>Fungi</taxon>
        <taxon>Fungi incertae sedis</taxon>
        <taxon>Mucoromycota</taxon>
        <taxon>Glomeromycotina</taxon>
        <taxon>Glomeromycetes</taxon>
        <taxon>Diversisporales</taxon>
        <taxon>Gigasporaceae</taxon>
        <taxon>Dentiscutata</taxon>
    </lineage>
</organism>
<keyword evidence="2" id="KW-1185">Reference proteome</keyword>
<name>A0ACA9KWU9_9GLOM</name>
<dbReference type="Proteomes" id="UP000789702">
    <property type="component" value="Unassembled WGS sequence"/>
</dbReference>
<gene>
    <name evidence="1" type="ORF">DHETER_LOCUS2754</name>
</gene>
<evidence type="ECO:0000313" key="2">
    <source>
        <dbReference type="Proteomes" id="UP000789702"/>
    </source>
</evidence>
<protein>
    <submittedName>
        <fullName evidence="1">13343_t:CDS:1</fullName>
    </submittedName>
</protein>
<accession>A0ACA9KWU9</accession>
<proteinExistence type="predicted"/>
<comment type="caution">
    <text evidence="1">The sequence shown here is derived from an EMBL/GenBank/DDBJ whole genome shotgun (WGS) entry which is preliminary data.</text>
</comment>
<reference evidence="1" key="1">
    <citation type="submission" date="2021-06" db="EMBL/GenBank/DDBJ databases">
        <authorList>
            <person name="Kallberg Y."/>
            <person name="Tangrot J."/>
            <person name="Rosling A."/>
        </authorList>
    </citation>
    <scope>NUCLEOTIDE SEQUENCE</scope>
    <source>
        <strain evidence="1">IL203A</strain>
    </source>
</reference>